<gene>
    <name evidence="1" type="ORF">METZ01_LOCUS514542</name>
</gene>
<protein>
    <submittedName>
        <fullName evidence="1">Uncharacterized protein</fullName>
    </submittedName>
</protein>
<evidence type="ECO:0000313" key="1">
    <source>
        <dbReference type="EMBL" id="SVE61688.1"/>
    </source>
</evidence>
<accession>A0A383EZY0</accession>
<dbReference type="EMBL" id="UINC01229817">
    <property type="protein sequence ID" value="SVE61688.1"/>
    <property type="molecule type" value="Genomic_DNA"/>
</dbReference>
<sequence length="31" mass="3529">MFSLARTCRALATHLLDYIHENICPRVALEA</sequence>
<reference evidence="1" key="1">
    <citation type="submission" date="2018-05" db="EMBL/GenBank/DDBJ databases">
        <authorList>
            <person name="Lanie J.A."/>
            <person name="Ng W.-L."/>
            <person name="Kazmierczak K.M."/>
            <person name="Andrzejewski T.M."/>
            <person name="Davidsen T.M."/>
            <person name="Wayne K.J."/>
            <person name="Tettelin H."/>
            <person name="Glass J.I."/>
            <person name="Rusch D."/>
            <person name="Podicherti R."/>
            <person name="Tsui H.-C.T."/>
            <person name="Winkler M.E."/>
        </authorList>
    </citation>
    <scope>NUCLEOTIDE SEQUENCE</scope>
</reference>
<organism evidence="1">
    <name type="scientific">marine metagenome</name>
    <dbReference type="NCBI Taxonomy" id="408172"/>
    <lineage>
        <taxon>unclassified sequences</taxon>
        <taxon>metagenomes</taxon>
        <taxon>ecological metagenomes</taxon>
    </lineage>
</organism>
<feature type="non-terminal residue" evidence="1">
    <location>
        <position position="31"/>
    </location>
</feature>
<name>A0A383EZY0_9ZZZZ</name>
<dbReference type="AlphaFoldDB" id="A0A383EZY0"/>
<proteinExistence type="predicted"/>